<evidence type="ECO:0000313" key="2">
    <source>
        <dbReference type="EnsemblMetazoa" id="CapteP188925"/>
    </source>
</evidence>
<reference evidence="2" key="3">
    <citation type="submission" date="2015-06" db="UniProtKB">
        <authorList>
            <consortium name="EnsemblMetazoa"/>
        </authorList>
    </citation>
    <scope>IDENTIFICATION</scope>
</reference>
<dbReference type="EMBL" id="AMQN01009550">
    <property type="status" value="NOT_ANNOTATED_CDS"/>
    <property type="molecule type" value="Genomic_DNA"/>
</dbReference>
<organism evidence="1">
    <name type="scientific">Capitella teleta</name>
    <name type="common">Polychaete worm</name>
    <dbReference type="NCBI Taxonomy" id="283909"/>
    <lineage>
        <taxon>Eukaryota</taxon>
        <taxon>Metazoa</taxon>
        <taxon>Spiralia</taxon>
        <taxon>Lophotrochozoa</taxon>
        <taxon>Annelida</taxon>
        <taxon>Polychaeta</taxon>
        <taxon>Sedentaria</taxon>
        <taxon>Scolecida</taxon>
        <taxon>Capitellidae</taxon>
        <taxon>Capitella</taxon>
    </lineage>
</organism>
<dbReference type="EnsemblMetazoa" id="CapteT188925">
    <property type="protein sequence ID" value="CapteP188925"/>
    <property type="gene ID" value="CapteG188925"/>
</dbReference>
<gene>
    <name evidence="1" type="ORF">CAPTEDRAFT_188925</name>
</gene>
<evidence type="ECO:0000313" key="3">
    <source>
        <dbReference type="Proteomes" id="UP000014760"/>
    </source>
</evidence>
<dbReference type="HOGENOM" id="CLU_2135863_0_0_1"/>
<keyword evidence="3" id="KW-1185">Reference proteome</keyword>
<name>R7U3W0_CAPTE</name>
<accession>R7U3W0</accession>
<reference evidence="3" key="1">
    <citation type="submission" date="2012-12" db="EMBL/GenBank/DDBJ databases">
        <authorList>
            <person name="Hellsten U."/>
            <person name="Grimwood J."/>
            <person name="Chapman J.A."/>
            <person name="Shapiro H."/>
            <person name="Aerts A."/>
            <person name="Otillar R.P."/>
            <person name="Terry A.Y."/>
            <person name="Boore J.L."/>
            <person name="Simakov O."/>
            <person name="Marletaz F."/>
            <person name="Cho S.-J."/>
            <person name="Edsinger-Gonzales E."/>
            <person name="Havlak P."/>
            <person name="Kuo D.-H."/>
            <person name="Larsson T."/>
            <person name="Lv J."/>
            <person name="Arendt D."/>
            <person name="Savage R."/>
            <person name="Osoegawa K."/>
            <person name="de Jong P."/>
            <person name="Lindberg D.R."/>
            <person name="Seaver E.C."/>
            <person name="Weisblat D.A."/>
            <person name="Putnam N.H."/>
            <person name="Grigoriev I.V."/>
            <person name="Rokhsar D.S."/>
        </authorList>
    </citation>
    <scope>NUCLEOTIDE SEQUENCE</scope>
    <source>
        <strain evidence="3">I ESC-2004</strain>
    </source>
</reference>
<protein>
    <recommendedName>
        <fullName evidence="4">C-type lectin domain-containing protein</fullName>
    </recommendedName>
</protein>
<proteinExistence type="predicted"/>
<reference evidence="1 3" key="2">
    <citation type="journal article" date="2013" name="Nature">
        <title>Insights into bilaterian evolution from three spiralian genomes.</title>
        <authorList>
            <person name="Simakov O."/>
            <person name="Marletaz F."/>
            <person name="Cho S.J."/>
            <person name="Edsinger-Gonzales E."/>
            <person name="Havlak P."/>
            <person name="Hellsten U."/>
            <person name="Kuo D.H."/>
            <person name="Larsson T."/>
            <person name="Lv J."/>
            <person name="Arendt D."/>
            <person name="Savage R."/>
            <person name="Osoegawa K."/>
            <person name="de Jong P."/>
            <person name="Grimwood J."/>
            <person name="Chapman J.A."/>
            <person name="Shapiro H."/>
            <person name="Aerts A."/>
            <person name="Otillar R.P."/>
            <person name="Terry A.Y."/>
            <person name="Boore J.L."/>
            <person name="Grigoriev I.V."/>
            <person name="Lindberg D.R."/>
            <person name="Seaver E.C."/>
            <person name="Weisblat D.A."/>
            <person name="Putnam N.H."/>
            <person name="Rokhsar D.S."/>
        </authorList>
    </citation>
    <scope>NUCLEOTIDE SEQUENCE</scope>
    <source>
        <strain evidence="1 3">I ESC-2004</strain>
    </source>
</reference>
<evidence type="ECO:0008006" key="4">
    <source>
        <dbReference type="Google" id="ProtNLM"/>
    </source>
</evidence>
<sequence length="113" mass="13152">MNKQFEKLRQRIQQEQAQRLALANTIDQKIQALEPQDDAVTREISNIRSSLHNLQGLFNGLYQVMTFGADKCFRDTNSWSCYLLWREKNNCHRARAECKYHGSGLVAMETTTE</sequence>
<dbReference type="AlphaFoldDB" id="R7U3W0"/>
<dbReference type="EMBL" id="KB305692">
    <property type="protein sequence ID" value="ELU00816.1"/>
    <property type="molecule type" value="Genomic_DNA"/>
</dbReference>
<evidence type="ECO:0000313" key="1">
    <source>
        <dbReference type="EMBL" id="ELU00816.1"/>
    </source>
</evidence>
<dbReference type="Proteomes" id="UP000014760">
    <property type="component" value="Unassembled WGS sequence"/>
</dbReference>